<dbReference type="Gene3D" id="1.20.59.20">
    <property type="match status" value="1"/>
</dbReference>
<feature type="binding site" evidence="6">
    <location>
        <begin position="31"/>
        <end position="36"/>
    </location>
    <ligand>
        <name>ATP</name>
        <dbReference type="ChEBI" id="CHEBI:30616"/>
    </ligand>
</feature>
<comment type="domain">
    <text evidence="6">The N-terminal region contains the highly conserved SGGXDS motif, predicted to be a P-loop motif involved in ATP binding.</text>
</comment>
<keyword evidence="3 6" id="KW-0547">Nucleotide-binding</keyword>
<reference evidence="8" key="1">
    <citation type="journal article" date="2020" name="mSystems">
        <title>Genome- and Community-Level Interaction Insights into Carbon Utilization and Element Cycling Functions of Hydrothermarchaeota in Hydrothermal Sediment.</title>
        <authorList>
            <person name="Zhou Z."/>
            <person name="Liu Y."/>
            <person name="Xu W."/>
            <person name="Pan J."/>
            <person name="Luo Z.H."/>
            <person name="Li M."/>
        </authorList>
    </citation>
    <scope>NUCLEOTIDE SEQUENCE [LARGE SCALE GENOMIC DNA]</scope>
    <source>
        <strain evidence="8">SpSt-914</strain>
    </source>
</reference>
<dbReference type="HAMAP" id="MF_01161">
    <property type="entry name" value="tRNA_Ile_lys_synt"/>
    <property type="match status" value="1"/>
</dbReference>
<comment type="caution">
    <text evidence="8">The sequence shown here is derived from an EMBL/GenBank/DDBJ whole genome shotgun (WGS) entry which is preliminary data.</text>
</comment>
<dbReference type="Pfam" id="PF01171">
    <property type="entry name" value="ATP_bind_3"/>
    <property type="match status" value="1"/>
</dbReference>
<accession>A0A7V3PS56</accession>
<protein>
    <recommendedName>
        <fullName evidence="6">tRNA(Ile)-lysidine synthase</fullName>
        <ecNumber evidence="6">6.3.4.19</ecNumber>
    </recommendedName>
    <alternativeName>
        <fullName evidence="6">tRNA(Ile)-2-lysyl-cytidine synthase</fullName>
    </alternativeName>
    <alternativeName>
        <fullName evidence="6">tRNA(Ile)-lysidine synthetase</fullName>
    </alternativeName>
</protein>
<comment type="catalytic activity">
    <reaction evidence="5 6">
        <text>cytidine(34) in tRNA(Ile2) + L-lysine + ATP = lysidine(34) in tRNA(Ile2) + AMP + diphosphate + H(+)</text>
        <dbReference type="Rhea" id="RHEA:43744"/>
        <dbReference type="Rhea" id="RHEA-COMP:10625"/>
        <dbReference type="Rhea" id="RHEA-COMP:10670"/>
        <dbReference type="ChEBI" id="CHEBI:15378"/>
        <dbReference type="ChEBI" id="CHEBI:30616"/>
        <dbReference type="ChEBI" id="CHEBI:32551"/>
        <dbReference type="ChEBI" id="CHEBI:33019"/>
        <dbReference type="ChEBI" id="CHEBI:82748"/>
        <dbReference type="ChEBI" id="CHEBI:83665"/>
        <dbReference type="ChEBI" id="CHEBI:456215"/>
        <dbReference type="EC" id="6.3.4.19"/>
    </reaction>
</comment>
<dbReference type="Gene3D" id="3.40.50.620">
    <property type="entry name" value="HUPs"/>
    <property type="match status" value="1"/>
</dbReference>
<dbReference type="GO" id="GO:0005737">
    <property type="term" value="C:cytoplasm"/>
    <property type="evidence" value="ECO:0007669"/>
    <property type="project" value="UniProtKB-SubCell"/>
</dbReference>
<keyword evidence="4 6" id="KW-0067">ATP-binding</keyword>
<comment type="subcellular location">
    <subcellularLocation>
        <location evidence="6">Cytoplasm</location>
    </subcellularLocation>
</comment>
<dbReference type="NCBIfam" id="TIGR02432">
    <property type="entry name" value="lysidine_TilS_N"/>
    <property type="match status" value="1"/>
</dbReference>
<name>A0A7V3PS56_UNCW3</name>
<dbReference type="InterPro" id="IPR012094">
    <property type="entry name" value="tRNA_Ile_lys_synt"/>
</dbReference>
<dbReference type="EC" id="6.3.4.19" evidence="6"/>
<evidence type="ECO:0000256" key="2">
    <source>
        <dbReference type="ARBA" id="ARBA00022694"/>
    </source>
</evidence>
<organism evidence="8">
    <name type="scientific">candidate division WOR-3 bacterium</name>
    <dbReference type="NCBI Taxonomy" id="2052148"/>
    <lineage>
        <taxon>Bacteria</taxon>
        <taxon>Bacteria division WOR-3</taxon>
    </lineage>
</organism>
<keyword evidence="1 6" id="KW-0436">Ligase</keyword>
<dbReference type="InterPro" id="IPR011063">
    <property type="entry name" value="TilS/TtcA_N"/>
</dbReference>
<dbReference type="EMBL" id="DTMZ01000002">
    <property type="protein sequence ID" value="HGD12494.1"/>
    <property type="molecule type" value="Genomic_DNA"/>
</dbReference>
<evidence type="ECO:0000256" key="6">
    <source>
        <dbReference type="HAMAP-Rule" id="MF_01161"/>
    </source>
</evidence>
<evidence type="ECO:0000259" key="7">
    <source>
        <dbReference type="Pfam" id="PF01171"/>
    </source>
</evidence>
<evidence type="ECO:0000256" key="4">
    <source>
        <dbReference type="ARBA" id="ARBA00022840"/>
    </source>
</evidence>
<dbReference type="CDD" id="cd01992">
    <property type="entry name" value="TilS_N"/>
    <property type="match status" value="1"/>
</dbReference>
<dbReference type="GO" id="GO:0032267">
    <property type="term" value="F:tRNA(Ile)-lysidine synthase activity"/>
    <property type="evidence" value="ECO:0007669"/>
    <property type="project" value="UniProtKB-EC"/>
</dbReference>
<evidence type="ECO:0000256" key="3">
    <source>
        <dbReference type="ARBA" id="ARBA00022741"/>
    </source>
</evidence>
<feature type="domain" description="tRNA(Ile)-lysidine/2-thiocytidine synthase N-terminal" evidence="7">
    <location>
        <begin position="26"/>
        <end position="203"/>
    </location>
</feature>
<dbReference type="GO" id="GO:0005524">
    <property type="term" value="F:ATP binding"/>
    <property type="evidence" value="ECO:0007669"/>
    <property type="project" value="UniProtKB-UniRule"/>
</dbReference>
<dbReference type="SUPFAM" id="SSF52402">
    <property type="entry name" value="Adenine nucleotide alpha hydrolases-like"/>
    <property type="match status" value="1"/>
</dbReference>
<evidence type="ECO:0000313" key="8">
    <source>
        <dbReference type="EMBL" id="HGD12494.1"/>
    </source>
</evidence>
<keyword evidence="2 6" id="KW-0819">tRNA processing</keyword>
<gene>
    <name evidence="6 8" type="primary">tilS</name>
    <name evidence="8" type="ORF">ENX16_00180</name>
</gene>
<comment type="similarity">
    <text evidence="6">Belongs to the tRNA(Ile)-lysidine synthase family.</text>
</comment>
<dbReference type="PANTHER" id="PTHR43033">
    <property type="entry name" value="TRNA(ILE)-LYSIDINE SYNTHASE-RELATED"/>
    <property type="match status" value="1"/>
</dbReference>
<comment type="function">
    <text evidence="6">Ligates lysine onto the cytidine present at position 34 of the AUA codon-specific tRNA(Ile) that contains the anticodon CAU, in an ATP-dependent manner. Cytidine is converted to lysidine, thus changing the amino acid specificity of the tRNA from methionine to isoleucine.</text>
</comment>
<dbReference type="InterPro" id="IPR012795">
    <property type="entry name" value="tRNA_Ile_lys_synt_N"/>
</dbReference>
<proteinExistence type="inferred from homology"/>
<keyword evidence="6" id="KW-0963">Cytoplasm</keyword>
<evidence type="ECO:0000256" key="1">
    <source>
        <dbReference type="ARBA" id="ARBA00022598"/>
    </source>
</evidence>
<dbReference type="InterPro" id="IPR014729">
    <property type="entry name" value="Rossmann-like_a/b/a_fold"/>
</dbReference>
<dbReference type="PANTHER" id="PTHR43033:SF1">
    <property type="entry name" value="TRNA(ILE)-LYSIDINE SYNTHASE-RELATED"/>
    <property type="match status" value="1"/>
</dbReference>
<evidence type="ECO:0000256" key="5">
    <source>
        <dbReference type="ARBA" id="ARBA00048539"/>
    </source>
</evidence>
<sequence>MKRLSVLHQFLDTVNEYNLLRKNYRILVGISGGADSVCLLDLLNIVTPRFNLELWAIHINHQLRPEAQRDETFVRKLVGSWGIPLKVVKVNTLAFGRRHKIGIEEAARQLRYYYYQRIAKKLKCDAVALGHTADDNLETVIYHLVRGSGRRGLGGIPFIRNIFIRPLLKITRRAVRDYLTARSIEWIEDESNQDTKFIRNLIRLQVVPVLEKINPSVRENVLRSCELLRTEDSFFDSLAERALKKIYLLSSRNQPTIDINRFNRYNLVLKRRIIKLLIPEIDANGVERVLDLISRKCAGSHHLKMGTVIRINENLMEIVNICRRSTGAD</sequence>
<dbReference type="GO" id="GO:0006400">
    <property type="term" value="P:tRNA modification"/>
    <property type="evidence" value="ECO:0007669"/>
    <property type="project" value="UniProtKB-UniRule"/>
</dbReference>
<dbReference type="AlphaFoldDB" id="A0A7V3PS56"/>
<dbReference type="SUPFAM" id="SSF82829">
    <property type="entry name" value="MesJ substrate recognition domain-like"/>
    <property type="match status" value="1"/>
</dbReference>